<feature type="compositionally biased region" description="Basic and acidic residues" evidence="1">
    <location>
        <begin position="126"/>
        <end position="135"/>
    </location>
</feature>
<evidence type="ECO:0000313" key="3">
    <source>
        <dbReference type="Proteomes" id="UP000799766"/>
    </source>
</evidence>
<keyword evidence="3" id="KW-1185">Reference proteome</keyword>
<feature type="compositionally biased region" description="Basic residues" evidence="1">
    <location>
        <begin position="180"/>
        <end position="193"/>
    </location>
</feature>
<sequence length="206" mass="21618">MRVMLSLARGPGAARRVVVVVPSQSSSAAANNKGRPRPAHGVDEAHGAPGQLSARQRAVRTKRAGFPAGHGRGARSPPRRDWPPEKAVRPPGAYGRRAKKQAPGQDGAGGAPPCGQTGRPDVGTPAERREGRDGEGGVFPVRPPNRAKQSKAEQRAANRPAEREAASGGRRGALFSLLAARRRGTGRDRKKRCQAGGGVRAGRRPI</sequence>
<accession>A0A6A6PB51</accession>
<evidence type="ECO:0000256" key="1">
    <source>
        <dbReference type="SAM" id="MobiDB-lite"/>
    </source>
</evidence>
<feature type="compositionally biased region" description="Basic and acidic residues" evidence="1">
    <location>
        <begin position="78"/>
        <end position="88"/>
    </location>
</feature>
<proteinExistence type="predicted"/>
<feature type="compositionally biased region" description="Basic and acidic residues" evidence="1">
    <location>
        <begin position="150"/>
        <end position="165"/>
    </location>
</feature>
<feature type="region of interest" description="Disordered" evidence="1">
    <location>
        <begin position="23"/>
        <end position="206"/>
    </location>
</feature>
<gene>
    <name evidence="2" type="ORF">BDY21DRAFT_361146</name>
</gene>
<evidence type="ECO:0000313" key="2">
    <source>
        <dbReference type="EMBL" id="KAF2461160.1"/>
    </source>
</evidence>
<name>A0A6A6PB51_9PEZI</name>
<dbReference type="Proteomes" id="UP000799766">
    <property type="component" value="Unassembled WGS sequence"/>
</dbReference>
<reference evidence="2" key="1">
    <citation type="journal article" date="2020" name="Stud. Mycol.">
        <title>101 Dothideomycetes genomes: a test case for predicting lifestyles and emergence of pathogens.</title>
        <authorList>
            <person name="Haridas S."/>
            <person name="Albert R."/>
            <person name="Binder M."/>
            <person name="Bloem J."/>
            <person name="Labutti K."/>
            <person name="Salamov A."/>
            <person name="Andreopoulos B."/>
            <person name="Baker S."/>
            <person name="Barry K."/>
            <person name="Bills G."/>
            <person name="Bluhm B."/>
            <person name="Cannon C."/>
            <person name="Castanera R."/>
            <person name="Culley D."/>
            <person name="Daum C."/>
            <person name="Ezra D."/>
            <person name="Gonzalez J."/>
            <person name="Henrissat B."/>
            <person name="Kuo A."/>
            <person name="Liang C."/>
            <person name="Lipzen A."/>
            <person name="Lutzoni F."/>
            <person name="Magnuson J."/>
            <person name="Mondo S."/>
            <person name="Nolan M."/>
            <person name="Ohm R."/>
            <person name="Pangilinan J."/>
            <person name="Park H.-J."/>
            <person name="Ramirez L."/>
            <person name="Alfaro M."/>
            <person name="Sun H."/>
            <person name="Tritt A."/>
            <person name="Yoshinaga Y."/>
            <person name="Zwiers L.-H."/>
            <person name="Turgeon B."/>
            <person name="Goodwin S."/>
            <person name="Spatafora J."/>
            <person name="Crous P."/>
            <person name="Grigoriev I."/>
        </authorList>
    </citation>
    <scope>NUCLEOTIDE SEQUENCE</scope>
    <source>
        <strain evidence="2">ATCC 16933</strain>
    </source>
</reference>
<dbReference type="AlphaFoldDB" id="A0A6A6PB51"/>
<dbReference type="EMBL" id="MU001672">
    <property type="protein sequence ID" value="KAF2461160.1"/>
    <property type="molecule type" value="Genomic_DNA"/>
</dbReference>
<organism evidence="2 3">
    <name type="scientific">Lineolata rhizophorae</name>
    <dbReference type="NCBI Taxonomy" id="578093"/>
    <lineage>
        <taxon>Eukaryota</taxon>
        <taxon>Fungi</taxon>
        <taxon>Dikarya</taxon>
        <taxon>Ascomycota</taxon>
        <taxon>Pezizomycotina</taxon>
        <taxon>Dothideomycetes</taxon>
        <taxon>Dothideomycetes incertae sedis</taxon>
        <taxon>Lineolatales</taxon>
        <taxon>Lineolataceae</taxon>
        <taxon>Lineolata</taxon>
    </lineage>
</organism>
<protein>
    <submittedName>
        <fullName evidence="2">Uncharacterized protein</fullName>
    </submittedName>
</protein>